<reference evidence="1" key="1">
    <citation type="submission" date="2016-04" db="EMBL/GenBank/DDBJ databases">
        <title>Fast-growing isolate from the root nodules of Vavilovia formosa.</title>
        <authorList>
            <person name="Kimeklis A."/>
            <person name="Safronova V."/>
            <person name="Belimov A."/>
            <person name="Andronov E."/>
        </authorList>
    </citation>
    <scope>NUCLEOTIDE SEQUENCE [LARGE SCALE GENOMIC DNA]</scope>
    <source>
        <strain evidence="1">Vaf-46</strain>
    </source>
</reference>
<name>A0A179BF31_RHILE</name>
<gene>
    <name evidence="1" type="ORF">A4U53_30215</name>
</gene>
<dbReference type="EMBL" id="LWBS01000422">
    <property type="protein sequence ID" value="OAP90302.1"/>
    <property type="molecule type" value="Genomic_DNA"/>
</dbReference>
<evidence type="ECO:0000313" key="1">
    <source>
        <dbReference type="EMBL" id="OAP90302.1"/>
    </source>
</evidence>
<protein>
    <submittedName>
        <fullName evidence="1">Uncharacterized protein</fullName>
    </submittedName>
</protein>
<dbReference type="AlphaFoldDB" id="A0A179BF31"/>
<comment type="caution">
    <text evidence="1">The sequence shown here is derived from an EMBL/GenBank/DDBJ whole genome shotgun (WGS) entry which is preliminary data.</text>
</comment>
<proteinExistence type="predicted"/>
<organism evidence="1">
    <name type="scientific">Rhizobium leguminosarum</name>
    <dbReference type="NCBI Taxonomy" id="384"/>
    <lineage>
        <taxon>Bacteria</taxon>
        <taxon>Pseudomonadati</taxon>
        <taxon>Pseudomonadota</taxon>
        <taxon>Alphaproteobacteria</taxon>
        <taxon>Hyphomicrobiales</taxon>
        <taxon>Rhizobiaceae</taxon>
        <taxon>Rhizobium/Agrobacterium group</taxon>
        <taxon>Rhizobium</taxon>
    </lineage>
</organism>
<accession>A0A179BF31</accession>
<sequence length="75" mass="8322">MLDSQSAHLMALGSADLSHLRAILNTICRETGKPLRAPETQEIAALLISLYRHGVADQNKLLSMGRLASVRKRRR</sequence>